<keyword evidence="8" id="KW-1185">Reference proteome</keyword>
<dbReference type="Pfam" id="PF12804">
    <property type="entry name" value="NTP_transf_3"/>
    <property type="match status" value="1"/>
</dbReference>
<evidence type="ECO:0000256" key="3">
    <source>
        <dbReference type="ARBA" id="ARBA00022741"/>
    </source>
</evidence>
<evidence type="ECO:0000259" key="6">
    <source>
        <dbReference type="Pfam" id="PF12804"/>
    </source>
</evidence>
<feature type="binding site" evidence="5">
    <location>
        <position position="146"/>
    </location>
    <ligand>
        <name>phosphoenolpyruvate</name>
        <dbReference type="ChEBI" id="CHEBI:58702"/>
    </ligand>
</feature>
<evidence type="ECO:0000256" key="4">
    <source>
        <dbReference type="ARBA" id="ARBA00023134"/>
    </source>
</evidence>
<evidence type="ECO:0000313" key="8">
    <source>
        <dbReference type="Proteomes" id="UP001612915"/>
    </source>
</evidence>
<dbReference type="EMBL" id="JBITLV010000003">
    <property type="protein sequence ID" value="MFI7587792.1"/>
    <property type="molecule type" value="Genomic_DNA"/>
</dbReference>
<dbReference type="EC" id="2.7.7.105" evidence="5"/>
<dbReference type="HAMAP" id="MF_02114">
    <property type="entry name" value="CofC"/>
    <property type="match status" value="1"/>
</dbReference>
<evidence type="ECO:0000313" key="7">
    <source>
        <dbReference type="EMBL" id="MFI7587792.1"/>
    </source>
</evidence>
<dbReference type="SUPFAM" id="SSF53448">
    <property type="entry name" value="Nucleotide-diphospho-sugar transferases"/>
    <property type="match status" value="1"/>
</dbReference>
<keyword evidence="2 5" id="KW-0548">Nucleotidyltransferase</keyword>
<comment type="catalytic activity">
    <reaction evidence="5">
        <text>phosphoenolpyruvate + GTP + H(+) = enolpyruvoyl-2-diphospho-5'-guanosine + diphosphate</text>
        <dbReference type="Rhea" id="RHEA:30519"/>
        <dbReference type="ChEBI" id="CHEBI:15378"/>
        <dbReference type="ChEBI" id="CHEBI:33019"/>
        <dbReference type="ChEBI" id="CHEBI:37565"/>
        <dbReference type="ChEBI" id="CHEBI:58702"/>
        <dbReference type="ChEBI" id="CHEBI:143701"/>
        <dbReference type="EC" id="2.7.7.105"/>
    </reaction>
</comment>
<dbReference type="RefSeq" id="WP_398280131.1">
    <property type="nucleotide sequence ID" value="NZ_JBITLV010000003.1"/>
</dbReference>
<dbReference type="GO" id="GO:0043814">
    <property type="term" value="F:phospholactate guanylyltransferase activity"/>
    <property type="evidence" value="ECO:0007669"/>
    <property type="project" value="UniProtKB-EC"/>
</dbReference>
<dbReference type="NCBIfam" id="TIGR03552">
    <property type="entry name" value="F420_cofC"/>
    <property type="match status" value="1"/>
</dbReference>
<dbReference type="PANTHER" id="PTHR40392">
    <property type="entry name" value="2-PHOSPHO-L-LACTATE GUANYLYLTRANSFERASE"/>
    <property type="match status" value="1"/>
</dbReference>
<comment type="similarity">
    <text evidence="5">Belongs to the CofC family.</text>
</comment>
<evidence type="ECO:0000256" key="2">
    <source>
        <dbReference type="ARBA" id="ARBA00022695"/>
    </source>
</evidence>
<comment type="pathway">
    <text evidence="5">Cofactor biosynthesis; coenzyme F420 biosynthesis.</text>
</comment>
<evidence type="ECO:0000256" key="5">
    <source>
        <dbReference type="HAMAP-Rule" id="MF_02114"/>
    </source>
</evidence>
<feature type="binding site" evidence="5">
    <location>
        <position position="130"/>
    </location>
    <ligand>
        <name>phosphoenolpyruvate</name>
        <dbReference type="ChEBI" id="CHEBI:58702"/>
    </ligand>
</feature>
<dbReference type="InterPro" id="IPR002835">
    <property type="entry name" value="CofC"/>
</dbReference>
<name>A0ABW8AQ68_9ACTN</name>
<keyword evidence="1 5" id="KW-0808">Transferase</keyword>
<comment type="caution">
    <text evidence="7">The sequence shown here is derived from an EMBL/GenBank/DDBJ whole genome shotgun (WGS) entry which is preliminary data.</text>
</comment>
<organism evidence="7 8">
    <name type="scientific">Spongisporangium articulatum</name>
    <dbReference type="NCBI Taxonomy" id="3362603"/>
    <lineage>
        <taxon>Bacteria</taxon>
        <taxon>Bacillati</taxon>
        <taxon>Actinomycetota</taxon>
        <taxon>Actinomycetes</taxon>
        <taxon>Kineosporiales</taxon>
        <taxon>Kineosporiaceae</taxon>
        <taxon>Spongisporangium</taxon>
    </lineage>
</organism>
<proteinExistence type="inferred from homology"/>
<dbReference type="InterPro" id="IPR029044">
    <property type="entry name" value="Nucleotide-diphossugar_trans"/>
</dbReference>
<comment type="function">
    <text evidence="5">Guanylyltransferase that catalyzes the activation of phosphoenolpyruvate (PEP) as enolpyruvoyl-2-diphospho-5'-guanosine, via the condensation of PEP with GTP. It is involved in the biosynthesis of coenzyme F420, a hydride carrier cofactor.</text>
</comment>
<dbReference type="Gene3D" id="3.90.550.10">
    <property type="entry name" value="Spore Coat Polysaccharide Biosynthesis Protein SpsA, Chain A"/>
    <property type="match status" value="1"/>
</dbReference>
<feature type="domain" description="MobA-like NTP transferase" evidence="6">
    <location>
        <begin position="38"/>
        <end position="141"/>
    </location>
</feature>
<evidence type="ECO:0000256" key="1">
    <source>
        <dbReference type="ARBA" id="ARBA00022679"/>
    </source>
</evidence>
<accession>A0ABW8AQ68</accession>
<dbReference type="InterPro" id="IPR025877">
    <property type="entry name" value="MobA-like_NTP_Trfase"/>
</dbReference>
<feature type="binding site" evidence="5">
    <location>
        <position position="149"/>
    </location>
    <ligand>
        <name>phosphoenolpyruvate</name>
        <dbReference type="ChEBI" id="CHEBI:58702"/>
    </ligand>
</feature>
<dbReference type="PANTHER" id="PTHR40392:SF1">
    <property type="entry name" value="2-PHOSPHO-L-LACTATE GUANYLYLTRANSFERASE"/>
    <property type="match status" value="1"/>
</dbReference>
<sequence>MPRTWTVILPLKGGPHAKSRLHAPTGLARAIALDCLTSVLAASTVARVLVVTPDAGLGAEAVSLSAQVVEEPAHGGLNGAVAAGAAVAQGATAVLLGDLPALRPGDLDAALAACAAHPLAFVPDADGEGTVLLAGRRPDALVPRFGADSAAAHRAVGAVELALDLPGLRRDVDTPADLDAAARLGLGPRTREALAGQ</sequence>
<keyword evidence="3 5" id="KW-0547">Nucleotide-binding</keyword>
<reference evidence="7 8" key="1">
    <citation type="submission" date="2024-10" db="EMBL/GenBank/DDBJ databases">
        <title>The Natural Products Discovery Center: Release of the First 8490 Sequenced Strains for Exploring Actinobacteria Biosynthetic Diversity.</title>
        <authorList>
            <person name="Kalkreuter E."/>
            <person name="Kautsar S.A."/>
            <person name="Yang D."/>
            <person name="Bader C.D."/>
            <person name="Teijaro C.N."/>
            <person name="Fluegel L."/>
            <person name="Davis C.M."/>
            <person name="Simpson J.R."/>
            <person name="Lauterbach L."/>
            <person name="Steele A.D."/>
            <person name="Gui C."/>
            <person name="Meng S."/>
            <person name="Li G."/>
            <person name="Viehrig K."/>
            <person name="Ye F."/>
            <person name="Su P."/>
            <person name="Kiefer A.F."/>
            <person name="Nichols A."/>
            <person name="Cepeda A.J."/>
            <person name="Yan W."/>
            <person name="Fan B."/>
            <person name="Jiang Y."/>
            <person name="Adhikari A."/>
            <person name="Zheng C.-J."/>
            <person name="Schuster L."/>
            <person name="Cowan T.M."/>
            <person name="Smanski M.J."/>
            <person name="Chevrette M.G."/>
            <person name="De Carvalho L.P.S."/>
            <person name="Shen B."/>
        </authorList>
    </citation>
    <scope>NUCLEOTIDE SEQUENCE [LARGE SCALE GENOMIC DNA]</scope>
    <source>
        <strain evidence="7 8">NPDC049639</strain>
    </source>
</reference>
<dbReference type="Proteomes" id="UP001612915">
    <property type="component" value="Unassembled WGS sequence"/>
</dbReference>
<gene>
    <name evidence="7" type="primary">cofC</name>
    <name evidence="5" type="synonym">fbiD</name>
    <name evidence="7" type="ORF">ACIB24_12020</name>
</gene>
<keyword evidence="4 5" id="KW-0342">GTP-binding</keyword>
<protein>
    <recommendedName>
        <fullName evidence="5">Phosphoenolpyruvate guanylyltransferase</fullName>
        <shortName evidence="5">PEP guanylyltransferase</shortName>
        <ecNumber evidence="5">2.7.7.105</ecNumber>
    </recommendedName>
</protein>